<protein>
    <submittedName>
        <fullName evidence="1">Uncharacterized protein</fullName>
    </submittedName>
</protein>
<evidence type="ECO:0000313" key="1">
    <source>
        <dbReference type="EMBL" id="KAI4357492.1"/>
    </source>
</evidence>
<name>A0ACB9Q9R0_BAUVA</name>
<evidence type="ECO:0000313" key="2">
    <source>
        <dbReference type="Proteomes" id="UP000828941"/>
    </source>
</evidence>
<keyword evidence="2" id="KW-1185">Reference proteome</keyword>
<gene>
    <name evidence="1" type="ORF">L6164_001438</name>
</gene>
<accession>A0ACB9Q9R0</accession>
<organism evidence="1 2">
    <name type="scientific">Bauhinia variegata</name>
    <name type="common">Purple orchid tree</name>
    <name type="synonym">Phanera variegata</name>
    <dbReference type="NCBI Taxonomy" id="167791"/>
    <lineage>
        <taxon>Eukaryota</taxon>
        <taxon>Viridiplantae</taxon>
        <taxon>Streptophyta</taxon>
        <taxon>Embryophyta</taxon>
        <taxon>Tracheophyta</taxon>
        <taxon>Spermatophyta</taxon>
        <taxon>Magnoliopsida</taxon>
        <taxon>eudicotyledons</taxon>
        <taxon>Gunneridae</taxon>
        <taxon>Pentapetalae</taxon>
        <taxon>rosids</taxon>
        <taxon>fabids</taxon>
        <taxon>Fabales</taxon>
        <taxon>Fabaceae</taxon>
        <taxon>Cercidoideae</taxon>
        <taxon>Cercideae</taxon>
        <taxon>Bauhiniinae</taxon>
        <taxon>Bauhinia</taxon>
    </lineage>
</organism>
<sequence>MASYCFKNNLRTRMWEVYLKRPQIFWTICCLFMLPLIMLTSPSLKLQGETSHLPVLTGVLILLIGLLGNIVFHWCLQICSKRVTVPVSVAASSADEVANNPNIEISILIDRSLVSIRNDLIIMHDLIKAMGREISCQPNLYNSEKGRRLWKHEDIYHVLKKNKGIEEIHGMSFDVSNIREIYLRPDMLEDMDNLKILKFYNSQCYHKSRLHILDDLRNFPEELRYFQWDGYPHRSVPLNSCAHNIVELYMPNSHMKQLWDGNPHLPNLKILNLVGCNHLIGIPDLSVAPNIRLIDVRGCTSLSQLYSSSSLPNLRSLLVNYCDALKTVNVGANKFDRRSWRLHADYGFFIWNRFVSGKVSMMIFKSESSKTYNFRFGFVSVPRSSVSESMDDESAVLTFQQATLKSVLPNLRLLRLLDNPSSLGSLSQNLVLRLDYLSALDLTGQTGILRTFHELEATESLCSPCLKGTGNKEIVLSWDLEDLIGVDDNLMENNYICNCRLSKIPSNFLHGACLTQVTLHRSDIVTLPTSTHSPSSLNSVLLSDCRRTQFMEFTFSLGSEIPVNVSEISFKYSEQQNFDTQLVIISKFGVFYYGGPSLITLFLHVDICE</sequence>
<comment type="caution">
    <text evidence="1">The sequence shown here is derived from an EMBL/GenBank/DDBJ whole genome shotgun (WGS) entry which is preliminary data.</text>
</comment>
<dbReference type="EMBL" id="CM039426">
    <property type="protein sequence ID" value="KAI4357492.1"/>
    <property type="molecule type" value="Genomic_DNA"/>
</dbReference>
<reference evidence="1 2" key="1">
    <citation type="journal article" date="2022" name="DNA Res.">
        <title>Chromosomal-level genome assembly of the orchid tree Bauhinia variegata (Leguminosae; Cercidoideae) supports the allotetraploid origin hypothesis of Bauhinia.</title>
        <authorList>
            <person name="Zhong Y."/>
            <person name="Chen Y."/>
            <person name="Zheng D."/>
            <person name="Pang J."/>
            <person name="Liu Y."/>
            <person name="Luo S."/>
            <person name="Meng S."/>
            <person name="Qian L."/>
            <person name="Wei D."/>
            <person name="Dai S."/>
            <person name="Zhou R."/>
        </authorList>
    </citation>
    <scope>NUCLEOTIDE SEQUENCE [LARGE SCALE GENOMIC DNA]</scope>
    <source>
        <strain evidence="1">BV-YZ2020</strain>
    </source>
</reference>
<proteinExistence type="predicted"/>
<dbReference type="Proteomes" id="UP000828941">
    <property type="component" value="Chromosome 1"/>
</dbReference>